<evidence type="ECO:0000313" key="3">
    <source>
        <dbReference type="Proteomes" id="UP000001054"/>
    </source>
</evidence>
<dbReference type="InterPro" id="IPR036812">
    <property type="entry name" value="NAD(P)_OxRdtase_dom_sf"/>
</dbReference>
<reference evidence="2 3" key="1">
    <citation type="journal article" date="2009" name="Appl. Environ. Microbiol.">
        <title>Rhizobium sp. strain NGR234 possesses a remarkable number of secretion systems.</title>
        <authorList>
            <person name="Schmeisser C."/>
            <person name="Liesegang H."/>
            <person name="Krysciak D."/>
            <person name="Bakkou N."/>
            <person name="Le Quere A."/>
            <person name="Wollherr A."/>
            <person name="Heinemeyer I."/>
            <person name="Morgenstern B."/>
            <person name="Pommerening-Roeser A."/>
            <person name="Flores M."/>
            <person name="Palacios R."/>
            <person name="Brenner S."/>
            <person name="Gottschalk G."/>
            <person name="Schmitz R.A."/>
            <person name="Broughton W.J."/>
            <person name="Perret X."/>
            <person name="Strittmatter A.W."/>
            <person name="Streit W.R."/>
        </authorList>
    </citation>
    <scope>NUCLEOTIDE SEQUENCE [LARGE SCALE GENOMIC DNA]</scope>
    <source>
        <strain evidence="3">NBRC 101917 / NGR234</strain>
    </source>
</reference>
<dbReference type="OrthoDB" id="9803483at2"/>
<sequence>MHHRTLGRTGLRISEIGYGAWGIGNSGWQGASDEESARALNRAIDLGLNFIDTGLGYGDGHSERLIGKLLRERSETIHVSTKIPPKNRIWPARAGTPVEDGFPADHVIACTETSLRNLGVDTIDVQQFHVWSDEWVGRGDWLEAVERLKRDGKIRFFGVSINDYEPHNALTGC</sequence>
<dbReference type="PATRIC" id="fig|394.7.peg.4794"/>
<name>C3ME66_SINFN</name>
<feature type="domain" description="NADP-dependent oxidoreductase" evidence="1">
    <location>
        <begin position="15"/>
        <end position="163"/>
    </location>
</feature>
<keyword evidence="3" id="KW-1185">Reference proteome</keyword>
<gene>
    <name evidence="2" type="ordered locus">NGR_c19720</name>
</gene>
<dbReference type="SUPFAM" id="SSF51430">
    <property type="entry name" value="NAD(P)-linked oxidoreductase"/>
    <property type="match status" value="1"/>
</dbReference>
<dbReference type="Pfam" id="PF00248">
    <property type="entry name" value="Aldo_ket_red"/>
    <property type="match status" value="1"/>
</dbReference>
<evidence type="ECO:0000313" key="2">
    <source>
        <dbReference type="EMBL" id="ACP25735.1"/>
    </source>
</evidence>
<dbReference type="eggNOG" id="COG0667">
    <property type="taxonomic scope" value="Bacteria"/>
</dbReference>
<dbReference type="STRING" id="394.NGR_c19720"/>
<dbReference type="EMBL" id="CP001389">
    <property type="protein sequence ID" value="ACP25735.1"/>
    <property type="molecule type" value="Genomic_DNA"/>
</dbReference>
<protein>
    <submittedName>
        <fullName evidence="2">Aldo-keto reductase</fullName>
    </submittedName>
</protein>
<dbReference type="HOGENOM" id="CLU_1546389_0_0_5"/>
<organism evidence="2 3">
    <name type="scientific">Sinorhizobium fredii (strain NBRC 101917 / NGR234)</name>
    <dbReference type="NCBI Taxonomy" id="394"/>
    <lineage>
        <taxon>Bacteria</taxon>
        <taxon>Pseudomonadati</taxon>
        <taxon>Pseudomonadota</taxon>
        <taxon>Alphaproteobacteria</taxon>
        <taxon>Hyphomicrobiales</taxon>
        <taxon>Rhizobiaceae</taxon>
        <taxon>Sinorhizobium/Ensifer group</taxon>
        <taxon>Sinorhizobium</taxon>
    </lineage>
</organism>
<accession>C3ME66</accession>
<dbReference type="Proteomes" id="UP000001054">
    <property type="component" value="Chromosome"/>
</dbReference>
<dbReference type="CDD" id="cd19086">
    <property type="entry name" value="AKR_AKR11C1"/>
    <property type="match status" value="1"/>
</dbReference>
<dbReference type="Gene3D" id="3.20.20.100">
    <property type="entry name" value="NADP-dependent oxidoreductase domain"/>
    <property type="match status" value="1"/>
</dbReference>
<dbReference type="InterPro" id="IPR053135">
    <property type="entry name" value="AKR2_Oxidoreductase"/>
</dbReference>
<dbReference type="AlphaFoldDB" id="C3ME66"/>
<proteinExistence type="predicted"/>
<dbReference type="PANTHER" id="PTHR43312">
    <property type="entry name" value="D-THREO-ALDOSE 1-DEHYDROGENASE"/>
    <property type="match status" value="1"/>
</dbReference>
<evidence type="ECO:0000259" key="1">
    <source>
        <dbReference type="Pfam" id="PF00248"/>
    </source>
</evidence>
<dbReference type="InterPro" id="IPR023210">
    <property type="entry name" value="NADP_OxRdtase_dom"/>
</dbReference>
<dbReference type="PANTHER" id="PTHR43312:SF1">
    <property type="entry name" value="NADP-DEPENDENT OXIDOREDUCTASE DOMAIN-CONTAINING PROTEIN"/>
    <property type="match status" value="1"/>
</dbReference>
<dbReference type="RefSeq" id="WP_012708499.1">
    <property type="nucleotide sequence ID" value="NC_012587.1"/>
</dbReference>
<dbReference type="KEGG" id="rhi:NGR_c19720"/>